<name>A0ABY8RGN1_9FLAO</name>
<dbReference type="Proteomes" id="UP001241656">
    <property type="component" value="Chromosome"/>
</dbReference>
<organism evidence="1 2">
    <name type="scientific">Chryseobacterium gotjawalense</name>
    <dbReference type="NCBI Taxonomy" id="3042315"/>
    <lineage>
        <taxon>Bacteria</taxon>
        <taxon>Pseudomonadati</taxon>
        <taxon>Bacteroidota</taxon>
        <taxon>Flavobacteriia</taxon>
        <taxon>Flavobacteriales</taxon>
        <taxon>Weeksellaceae</taxon>
        <taxon>Chryseobacterium group</taxon>
        <taxon>Chryseobacterium</taxon>
    </lineage>
</organism>
<sequence>MIRNIQELFKITATLVIGSLILVNCEPDADQLGSQFFQDGAKGKEVSYPIIAYNSNNHDSIRTDAARLQSATLGAFSESQFGMQKSAYVSQVRLSGANPDFGTNAKLDSAVLVIKPQYAADSVTTVTNDKYIYPEGAVPAKKVVSTYPVIKYGNTKIGGKTLLNFKVYEVTDFLGANTDVVYSNKVVNTGAQIGAKTFDGNVHSVKVTKTGDDTVLFERSAALRIPLDSAFFANKIINKASSPELSDAASFIRYFKGIKVSVDENNGYLFNFDPTTTELNLYYKNDKVANGVTTREQSVYMMNMGGSNAYFNQIAFNRTGTPSATGLATSNQITGDAKLFAQGMGGPGIGLRVPAADVANIRTLFNSNKIGIISAKIRIYTDQSWTNAYKKPDNFVVRQRNLNPKPGEKEYLDNYLIDMSTLAGTGIYNLVKAYDLQKTPAHYDIGITQTFKDIIEKQEPNYDLIINVGSYTTDTAGSLLGAIYSSLGSQNFNTRSYTPNRAVFEGTDTNLANPVSDKSARLILTYGQKQ</sequence>
<proteinExistence type="predicted"/>
<evidence type="ECO:0000313" key="2">
    <source>
        <dbReference type="Proteomes" id="UP001241656"/>
    </source>
</evidence>
<gene>
    <name evidence="1" type="ORF">QGN23_07055</name>
</gene>
<keyword evidence="2" id="KW-1185">Reference proteome</keyword>
<protein>
    <submittedName>
        <fullName evidence="1">DUF4270 family protein</fullName>
    </submittedName>
</protein>
<accession>A0ABY8RGN1</accession>
<reference evidence="1 2" key="1">
    <citation type="submission" date="2023-05" db="EMBL/GenBank/DDBJ databases">
        <title>Genomic insight into Chryseobacterium sp. wdc7 isolated forest soil (Gotjawal).</title>
        <authorList>
            <person name="Park S.-J."/>
        </authorList>
    </citation>
    <scope>NUCLEOTIDE SEQUENCE [LARGE SCALE GENOMIC DNA]</scope>
    <source>
        <strain evidence="2">wdc7</strain>
    </source>
</reference>
<dbReference type="EMBL" id="CP124855">
    <property type="protein sequence ID" value="WHF53026.1"/>
    <property type="molecule type" value="Genomic_DNA"/>
</dbReference>
<dbReference type="Pfam" id="PF14092">
    <property type="entry name" value="DUF4270"/>
    <property type="match status" value="1"/>
</dbReference>
<dbReference type="InterPro" id="IPR025366">
    <property type="entry name" value="DUF4270"/>
</dbReference>
<dbReference type="RefSeq" id="WP_282906279.1">
    <property type="nucleotide sequence ID" value="NZ_CP124855.1"/>
</dbReference>
<evidence type="ECO:0000313" key="1">
    <source>
        <dbReference type="EMBL" id="WHF53026.1"/>
    </source>
</evidence>